<dbReference type="Pfam" id="PF00573">
    <property type="entry name" value="Ribosomal_L4"/>
    <property type="match status" value="1"/>
</dbReference>
<dbReference type="InterPro" id="IPR002136">
    <property type="entry name" value="Ribosomal_uL4"/>
</dbReference>
<dbReference type="PANTHER" id="PTHR10746:SF6">
    <property type="entry name" value="LARGE RIBOSOMAL SUBUNIT PROTEIN UL4M"/>
    <property type="match status" value="1"/>
</dbReference>
<keyword evidence="2 5" id="KW-0689">Ribosomal protein</keyword>
<evidence type="ECO:0000256" key="5">
    <source>
        <dbReference type="HAMAP-Rule" id="MF_01328"/>
    </source>
</evidence>
<accession>A0A9D9DPL8</accession>
<evidence type="ECO:0000313" key="7">
    <source>
        <dbReference type="EMBL" id="MBO8431216.1"/>
    </source>
</evidence>
<dbReference type="InterPro" id="IPR023574">
    <property type="entry name" value="Ribosomal_uL4_dom_sf"/>
</dbReference>
<evidence type="ECO:0000313" key="8">
    <source>
        <dbReference type="Proteomes" id="UP000823632"/>
    </source>
</evidence>
<name>A0A9D9DPL8_9BACT</name>
<dbReference type="GO" id="GO:0006412">
    <property type="term" value="P:translation"/>
    <property type="evidence" value="ECO:0007669"/>
    <property type="project" value="UniProtKB-UniRule"/>
</dbReference>
<evidence type="ECO:0000256" key="6">
    <source>
        <dbReference type="SAM" id="MobiDB-lite"/>
    </source>
</evidence>
<dbReference type="NCBIfam" id="TIGR03953">
    <property type="entry name" value="rplD_bact"/>
    <property type="match status" value="1"/>
</dbReference>
<comment type="function">
    <text evidence="5">Forms part of the polypeptide exit tunnel.</text>
</comment>
<keyword evidence="5" id="KW-0694">RNA-binding</keyword>
<dbReference type="SUPFAM" id="SSF52166">
    <property type="entry name" value="Ribosomal protein L4"/>
    <property type="match status" value="1"/>
</dbReference>
<dbReference type="Gene3D" id="3.40.1370.10">
    <property type="match status" value="1"/>
</dbReference>
<evidence type="ECO:0000256" key="4">
    <source>
        <dbReference type="ARBA" id="ARBA00035244"/>
    </source>
</evidence>
<comment type="function">
    <text evidence="5">One of the primary rRNA binding proteins, this protein initially binds near the 5'-end of the 23S rRNA. It is important during the early stages of 50S assembly. It makes multiple contacts with different domains of the 23S rRNA in the assembled 50S subunit and ribosome.</text>
</comment>
<dbReference type="GO" id="GO:0005840">
    <property type="term" value="C:ribosome"/>
    <property type="evidence" value="ECO:0007669"/>
    <property type="project" value="UniProtKB-KW"/>
</dbReference>
<comment type="caution">
    <text evidence="7">The sequence shown here is derived from an EMBL/GenBank/DDBJ whole genome shotgun (WGS) entry which is preliminary data.</text>
</comment>
<reference evidence="7" key="1">
    <citation type="submission" date="2020-10" db="EMBL/GenBank/DDBJ databases">
        <authorList>
            <person name="Gilroy R."/>
        </authorList>
    </citation>
    <scope>NUCLEOTIDE SEQUENCE</scope>
    <source>
        <strain evidence="7">10192</strain>
    </source>
</reference>
<evidence type="ECO:0000256" key="2">
    <source>
        <dbReference type="ARBA" id="ARBA00022980"/>
    </source>
</evidence>
<dbReference type="GO" id="GO:0019843">
    <property type="term" value="F:rRNA binding"/>
    <property type="evidence" value="ECO:0007669"/>
    <property type="project" value="UniProtKB-UniRule"/>
</dbReference>
<comment type="similarity">
    <text evidence="1 5">Belongs to the universal ribosomal protein uL4 family.</text>
</comment>
<dbReference type="Proteomes" id="UP000823632">
    <property type="component" value="Unassembled WGS sequence"/>
</dbReference>
<reference evidence="7" key="2">
    <citation type="journal article" date="2021" name="PeerJ">
        <title>Extensive microbial diversity within the chicken gut microbiome revealed by metagenomics and culture.</title>
        <authorList>
            <person name="Gilroy R."/>
            <person name="Ravi A."/>
            <person name="Getino M."/>
            <person name="Pursley I."/>
            <person name="Horton D.L."/>
            <person name="Alikhan N.F."/>
            <person name="Baker D."/>
            <person name="Gharbi K."/>
            <person name="Hall N."/>
            <person name="Watson M."/>
            <person name="Adriaenssens E.M."/>
            <person name="Foster-Nyarko E."/>
            <person name="Jarju S."/>
            <person name="Secka A."/>
            <person name="Antonio M."/>
            <person name="Oren A."/>
            <person name="Chaudhuri R.R."/>
            <person name="La Ragione R."/>
            <person name="Hildebrand F."/>
            <person name="Pallen M.J."/>
        </authorList>
    </citation>
    <scope>NUCLEOTIDE SEQUENCE</scope>
    <source>
        <strain evidence="7">10192</strain>
    </source>
</reference>
<keyword evidence="3 5" id="KW-0687">Ribonucleoprotein</keyword>
<comment type="subunit">
    <text evidence="5">Part of the 50S ribosomal subunit.</text>
</comment>
<dbReference type="InterPro" id="IPR013005">
    <property type="entry name" value="Ribosomal_uL4-like"/>
</dbReference>
<dbReference type="GO" id="GO:1990904">
    <property type="term" value="C:ribonucleoprotein complex"/>
    <property type="evidence" value="ECO:0007669"/>
    <property type="project" value="UniProtKB-KW"/>
</dbReference>
<evidence type="ECO:0000256" key="1">
    <source>
        <dbReference type="ARBA" id="ARBA00010528"/>
    </source>
</evidence>
<dbReference type="GO" id="GO:0003735">
    <property type="term" value="F:structural constituent of ribosome"/>
    <property type="evidence" value="ECO:0007669"/>
    <property type="project" value="InterPro"/>
</dbReference>
<proteinExistence type="inferred from homology"/>
<protein>
    <recommendedName>
        <fullName evidence="4 5">Large ribosomal subunit protein uL4</fullName>
    </recommendedName>
</protein>
<feature type="region of interest" description="Disordered" evidence="6">
    <location>
        <begin position="51"/>
        <end position="72"/>
    </location>
</feature>
<evidence type="ECO:0000256" key="3">
    <source>
        <dbReference type="ARBA" id="ARBA00023274"/>
    </source>
</evidence>
<organism evidence="7 8">
    <name type="scientific">Candidatus Scatousia excrementipullorum</name>
    <dbReference type="NCBI Taxonomy" id="2840936"/>
    <lineage>
        <taxon>Bacteria</taxon>
        <taxon>Candidatus Scatousia</taxon>
    </lineage>
</organism>
<dbReference type="AlphaFoldDB" id="A0A9D9DPL8"/>
<sequence length="208" mass="22552">MSKEILSTNGEKLGEITLNEAVFGVEPNLHVMHLALRRQLNNARQGSACAKTRAEVSGGGKKPWKQKGTGRARAGSLRSPLFAGGGVVFGPKPRDFGFNMPQKARKLALKSALSARQEQLVVVKDFSTITEPKTKLMAEALKSLKISGKVLVVADTKAAENQHLELSARNIPSVRLILPSNLNVKDLLEADYVVMTEAAVNEVTERLQ</sequence>
<gene>
    <name evidence="5 7" type="primary">rplD</name>
    <name evidence="7" type="ORF">IAC76_07495</name>
</gene>
<keyword evidence="5" id="KW-0699">rRNA-binding</keyword>
<dbReference type="HAMAP" id="MF_01328_B">
    <property type="entry name" value="Ribosomal_uL4_B"/>
    <property type="match status" value="1"/>
</dbReference>
<dbReference type="EMBL" id="JADIND010000166">
    <property type="protein sequence ID" value="MBO8431216.1"/>
    <property type="molecule type" value="Genomic_DNA"/>
</dbReference>
<dbReference type="PANTHER" id="PTHR10746">
    <property type="entry name" value="50S RIBOSOMAL PROTEIN L4"/>
    <property type="match status" value="1"/>
</dbReference>